<sequence length="533" mass="59288">MSRHRAAHLAELEVPGEKALSFWARLVTTSASQIEAGTTASLTDRRHVVFLQQRPGRTHFSPNAPLQRTFRCSNGRRAGSVERSDTRCIGSINFRLEPRKSRCKHYDCIREDNRMSETPIFPRPNGSRSAPRAAETPAGQPLNMVLFEQRGYDPMTLSWSSIPANQPEDGPSNISVEQAAIFQVVERRRRTTHEGNSAKEDNRAPSSSSKAPQKTCSPFSKWTPKPTVRMNPDVYVIMLKPRTGELGAAISQLIGRQHTNVITISPSWKQNIIVCGTLNPEAVLKLLTDLQLNTRKGLLPLHGYLKLTRNVRRGVISVHNLETIHYNTELTPVREHKKTEAACYRCGTLGHRTDNCPNLVNERCGLCGQNVDAGTEGLRGSAPHRLPPLHWEIHQSSAVRAQDIGTPCNIEALAGWEGANHATQGCQSRRDTGESRHRAAASQPGDAVPSSNATTWRSGVPSSQRSIWLRRPQPTQGRQLGESSLLSSPTSSAEMQELRREFALFDEEENNRQTASYSYSEWRRSPGDPGDRD</sequence>
<keyword evidence="2" id="KW-1185">Reference proteome</keyword>
<accession>A0ACB8CSX6</accession>
<organism evidence="1 2">
    <name type="scientific">Dermacentor silvarum</name>
    <name type="common">Tick</name>
    <dbReference type="NCBI Taxonomy" id="543639"/>
    <lineage>
        <taxon>Eukaryota</taxon>
        <taxon>Metazoa</taxon>
        <taxon>Ecdysozoa</taxon>
        <taxon>Arthropoda</taxon>
        <taxon>Chelicerata</taxon>
        <taxon>Arachnida</taxon>
        <taxon>Acari</taxon>
        <taxon>Parasitiformes</taxon>
        <taxon>Ixodida</taxon>
        <taxon>Ixodoidea</taxon>
        <taxon>Ixodidae</taxon>
        <taxon>Rhipicephalinae</taxon>
        <taxon>Dermacentor</taxon>
    </lineage>
</organism>
<dbReference type="EMBL" id="CM023474">
    <property type="protein sequence ID" value="KAH7950259.1"/>
    <property type="molecule type" value="Genomic_DNA"/>
</dbReference>
<dbReference type="Proteomes" id="UP000821865">
    <property type="component" value="Chromosome 5"/>
</dbReference>
<evidence type="ECO:0000313" key="2">
    <source>
        <dbReference type="Proteomes" id="UP000821865"/>
    </source>
</evidence>
<protein>
    <submittedName>
        <fullName evidence="1">Uncharacterized protein</fullName>
    </submittedName>
</protein>
<evidence type="ECO:0000313" key="1">
    <source>
        <dbReference type="EMBL" id="KAH7950259.1"/>
    </source>
</evidence>
<gene>
    <name evidence="1" type="ORF">HPB49_021601</name>
</gene>
<proteinExistence type="predicted"/>
<reference evidence="1" key="1">
    <citation type="submission" date="2020-05" db="EMBL/GenBank/DDBJ databases">
        <title>Large-scale comparative analyses of tick genomes elucidate their genetic diversity and vector capacities.</title>
        <authorList>
            <person name="Jia N."/>
            <person name="Wang J."/>
            <person name="Shi W."/>
            <person name="Du L."/>
            <person name="Sun Y."/>
            <person name="Zhan W."/>
            <person name="Jiang J."/>
            <person name="Wang Q."/>
            <person name="Zhang B."/>
            <person name="Ji P."/>
            <person name="Sakyi L.B."/>
            <person name="Cui X."/>
            <person name="Yuan T."/>
            <person name="Jiang B."/>
            <person name="Yang W."/>
            <person name="Lam T.T.-Y."/>
            <person name="Chang Q."/>
            <person name="Ding S."/>
            <person name="Wang X."/>
            <person name="Zhu J."/>
            <person name="Ruan X."/>
            <person name="Zhao L."/>
            <person name="Wei J."/>
            <person name="Que T."/>
            <person name="Du C."/>
            <person name="Cheng J."/>
            <person name="Dai P."/>
            <person name="Han X."/>
            <person name="Huang E."/>
            <person name="Gao Y."/>
            <person name="Liu J."/>
            <person name="Shao H."/>
            <person name="Ye R."/>
            <person name="Li L."/>
            <person name="Wei W."/>
            <person name="Wang X."/>
            <person name="Wang C."/>
            <person name="Yang T."/>
            <person name="Huo Q."/>
            <person name="Li W."/>
            <person name="Guo W."/>
            <person name="Chen H."/>
            <person name="Zhou L."/>
            <person name="Ni X."/>
            <person name="Tian J."/>
            <person name="Zhou Y."/>
            <person name="Sheng Y."/>
            <person name="Liu T."/>
            <person name="Pan Y."/>
            <person name="Xia L."/>
            <person name="Li J."/>
            <person name="Zhao F."/>
            <person name="Cao W."/>
        </authorList>
    </citation>
    <scope>NUCLEOTIDE SEQUENCE</scope>
    <source>
        <strain evidence="1">Dsil-2018</strain>
    </source>
</reference>
<comment type="caution">
    <text evidence="1">The sequence shown here is derived from an EMBL/GenBank/DDBJ whole genome shotgun (WGS) entry which is preliminary data.</text>
</comment>
<name>A0ACB8CSX6_DERSI</name>